<dbReference type="InterPro" id="IPR057244">
    <property type="entry name" value="GAIN_B"/>
</dbReference>
<evidence type="ECO:0000313" key="21">
    <source>
        <dbReference type="EMBL" id="CAH1103075.1"/>
    </source>
</evidence>
<dbReference type="InterPro" id="IPR000922">
    <property type="entry name" value="Lectin_gal-bd_dom"/>
</dbReference>
<dbReference type="Pfam" id="PF01825">
    <property type="entry name" value="GPS"/>
    <property type="match status" value="1"/>
</dbReference>
<evidence type="ECO:0000256" key="16">
    <source>
        <dbReference type="SAM" id="Phobius"/>
    </source>
</evidence>
<protein>
    <recommendedName>
        <fullName evidence="23">Latrophilin Cirl</fullName>
    </recommendedName>
</protein>
<dbReference type="InterPro" id="IPR043159">
    <property type="entry name" value="Lectin_gal-bd_sf"/>
</dbReference>
<dbReference type="EMBL" id="OV651826">
    <property type="protein sequence ID" value="CAH1103075.1"/>
    <property type="molecule type" value="Genomic_DNA"/>
</dbReference>
<dbReference type="InterPro" id="IPR046338">
    <property type="entry name" value="GAIN_dom_sf"/>
</dbReference>
<evidence type="ECO:0000256" key="11">
    <source>
        <dbReference type="ARBA" id="ARBA00023157"/>
    </source>
</evidence>
<feature type="transmembrane region" description="Helical" evidence="16">
    <location>
        <begin position="644"/>
        <end position="667"/>
    </location>
</feature>
<evidence type="ECO:0000256" key="8">
    <source>
        <dbReference type="ARBA" id="ARBA00022989"/>
    </source>
</evidence>
<gene>
    <name evidence="21" type="ORF">PSYICH_LOCUS4569</name>
</gene>
<evidence type="ECO:0000259" key="19">
    <source>
        <dbReference type="PROSITE" id="PS50228"/>
    </source>
</evidence>
<keyword evidence="13" id="KW-0325">Glycoprotein</keyword>
<dbReference type="Gene3D" id="2.60.120.740">
    <property type="match status" value="1"/>
</dbReference>
<dbReference type="InterPro" id="IPR032471">
    <property type="entry name" value="AGRL2-4_GAIN_subdom_A"/>
</dbReference>
<dbReference type="GO" id="GO:0007166">
    <property type="term" value="P:cell surface receptor signaling pathway"/>
    <property type="evidence" value="ECO:0007669"/>
    <property type="project" value="InterPro"/>
</dbReference>
<feature type="transmembrane region" description="Helical" evidence="16">
    <location>
        <begin position="786"/>
        <end position="812"/>
    </location>
</feature>
<dbReference type="PROSITE" id="PS00650">
    <property type="entry name" value="G_PROTEIN_RECEP_F2_2"/>
    <property type="match status" value="1"/>
</dbReference>
<evidence type="ECO:0000256" key="3">
    <source>
        <dbReference type="ARBA" id="ARBA00022475"/>
    </source>
</evidence>
<dbReference type="PANTHER" id="PTHR12011">
    <property type="entry name" value="ADHESION G-PROTEIN COUPLED RECEPTOR"/>
    <property type="match status" value="1"/>
</dbReference>
<keyword evidence="9" id="KW-0297">G-protein coupled receptor</keyword>
<dbReference type="PROSITE" id="PS50221">
    <property type="entry name" value="GAIN_B"/>
    <property type="match status" value="1"/>
</dbReference>
<dbReference type="InterPro" id="IPR008077">
    <property type="entry name" value="GPCR_2_brain_angio_inhib"/>
</dbReference>
<evidence type="ECO:0000256" key="5">
    <source>
        <dbReference type="ARBA" id="ARBA00022729"/>
    </source>
</evidence>
<dbReference type="Proteomes" id="UP001153636">
    <property type="component" value="Chromosome 14"/>
</dbReference>
<name>A0A9P0CNL1_9CUCU</name>
<dbReference type="Gene3D" id="2.60.220.50">
    <property type="match status" value="1"/>
</dbReference>
<feature type="transmembrane region" description="Helical" evidence="16">
    <location>
        <begin position="703"/>
        <end position="725"/>
    </location>
</feature>
<accession>A0A9P0CNL1</accession>
<dbReference type="PRINTS" id="PR01694">
    <property type="entry name" value="BAIPRECURSOR"/>
</dbReference>
<dbReference type="SMART" id="SM00303">
    <property type="entry name" value="GPS"/>
    <property type="match status" value="1"/>
</dbReference>
<evidence type="ECO:0000256" key="9">
    <source>
        <dbReference type="ARBA" id="ARBA00023040"/>
    </source>
</evidence>
<evidence type="ECO:0000259" key="18">
    <source>
        <dbReference type="PROSITE" id="PS50221"/>
    </source>
</evidence>
<evidence type="ECO:0000256" key="12">
    <source>
        <dbReference type="ARBA" id="ARBA00023170"/>
    </source>
</evidence>
<dbReference type="CDD" id="cd22830">
    <property type="entry name" value="Gal_Rha_Lectin_dCirl"/>
    <property type="match status" value="1"/>
</dbReference>
<keyword evidence="11" id="KW-1015">Disulfide bond</keyword>
<feature type="transmembrane region" description="Helical" evidence="16">
    <location>
        <begin position="679"/>
        <end position="697"/>
    </location>
</feature>
<feature type="region of interest" description="Disordered" evidence="15">
    <location>
        <begin position="131"/>
        <end position="204"/>
    </location>
</feature>
<feature type="transmembrane region" description="Helical" evidence="16">
    <location>
        <begin position="849"/>
        <end position="872"/>
    </location>
</feature>
<keyword evidence="6" id="KW-0430">Lectin</keyword>
<feature type="compositionally biased region" description="Pro residues" evidence="15">
    <location>
        <begin position="163"/>
        <end position="179"/>
    </location>
</feature>
<dbReference type="SUPFAM" id="SSF81321">
    <property type="entry name" value="Family A G protein-coupled receptor-like"/>
    <property type="match status" value="1"/>
</dbReference>
<evidence type="ECO:0000256" key="2">
    <source>
        <dbReference type="ARBA" id="ARBA00010933"/>
    </source>
</evidence>
<organism evidence="21 22">
    <name type="scientific">Psylliodes chrysocephalus</name>
    <dbReference type="NCBI Taxonomy" id="3402493"/>
    <lineage>
        <taxon>Eukaryota</taxon>
        <taxon>Metazoa</taxon>
        <taxon>Ecdysozoa</taxon>
        <taxon>Arthropoda</taxon>
        <taxon>Hexapoda</taxon>
        <taxon>Insecta</taxon>
        <taxon>Pterygota</taxon>
        <taxon>Neoptera</taxon>
        <taxon>Endopterygota</taxon>
        <taxon>Coleoptera</taxon>
        <taxon>Polyphaga</taxon>
        <taxon>Cucujiformia</taxon>
        <taxon>Chrysomeloidea</taxon>
        <taxon>Chrysomelidae</taxon>
        <taxon>Galerucinae</taxon>
        <taxon>Alticini</taxon>
        <taxon>Psylliodes</taxon>
    </lineage>
</organism>
<dbReference type="CDD" id="cd15440">
    <property type="entry name" value="7tmB2_latrophilin-like_invertebrate"/>
    <property type="match status" value="1"/>
</dbReference>
<dbReference type="InterPro" id="IPR000832">
    <property type="entry name" value="GPCR_2_secretin-like"/>
</dbReference>
<dbReference type="Gene3D" id="1.25.40.610">
    <property type="match status" value="1"/>
</dbReference>
<keyword evidence="8 16" id="KW-1133">Transmembrane helix</keyword>
<feature type="transmembrane region" description="Helical" evidence="16">
    <location>
        <begin position="746"/>
        <end position="766"/>
    </location>
</feature>
<evidence type="ECO:0000256" key="14">
    <source>
        <dbReference type="ARBA" id="ARBA00023224"/>
    </source>
</evidence>
<dbReference type="OrthoDB" id="1100386at2759"/>
<feature type="signal peptide" evidence="17">
    <location>
        <begin position="1"/>
        <end position="26"/>
    </location>
</feature>
<feature type="compositionally biased region" description="Low complexity" evidence="15">
    <location>
        <begin position="180"/>
        <end position="192"/>
    </location>
</feature>
<dbReference type="Pfam" id="PF00002">
    <property type="entry name" value="7tm_2"/>
    <property type="match status" value="1"/>
</dbReference>
<proteinExistence type="inferred from homology"/>
<feature type="compositionally biased region" description="Polar residues" evidence="15">
    <location>
        <begin position="1013"/>
        <end position="1022"/>
    </location>
</feature>
<feature type="region of interest" description="Disordered" evidence="15">
    <location>
        <begin position="1190"/>
        <end position="1231"/>
    </location>
</feature>
<feature type="region of interest" description="Disordered" evidence="15">
    <location>
        <begin position="926"/>
        <end position="983"/>
    </location>
</feature>
<feature type="chain" id="PRO_5040219649" description="Latrophilin Cirl" evidence="17">
    <location>
        <begin position="27"/>
        <end position="1319"/>
    </location>
</feature>
<keyword evidence="12" id="KW-0675">Receptor</keyword>
<dbReference type="FunFam" id="2.60.120.740:FF:000001">
    <property type="entry name" value="Adhesion G protein-coupled receptor L2"/>
    <property type="match status" value="1"/>
</dbReference>
<dbReference type="PROSITE" id="PS50261">
    <property type="entry name" value="G_PROTEIN_RECEP_F2_4"/>
    <property type="match status" value="1"/>
</dbReference>
<keyword evidence="7" id="KW-0677">Repeat</keyword>
<comment type="similarity">
    <text evidence="2">Belongs to the G-protein coupled receptor 2 family. LN-TM7 subfamily.</text>
</comment>
<evidence type="ECO:0000256" key="1">
    <source>
        <dbReference type="ARBA" id="ARBA00004651"/>
    </source>
</evidence>
<feature type="compositionally biased region" description="Polar residues" evidence="15">
    <location>
        <begin position="193"/>
        <end position="203"/>
    </location>
</feature>
<reference evidence="21" key="1">
    <citation type="submission" date="2022-01" db="EMBL/GenBank/DDBJ databases">
        <authorList>
            <person name="King R."/>
        </authorList>
    </citation>
    <scope>NUCLEOTIDE SEQUENCE</scope>
</reference>
<dbReference type="InterPro" id="IPR036445">
    <property type="entry name" value="GPCR_2_extracell_dom_sf"/>
</dbReference>
<dbReference type="PANTHER" id="PTHR12011:SF347">
    <property type="entry name" value="FI21270P1-RELATED"/>
    <property type="match status" value="1"/>
</dbReference>
<dbReference type="InterPro" id="IPR000203">
    <property type="entry name" value="GPS"/>
</dbReference>
<evidence type="ECO:0000256" key="10">
    <source>
        <dbReference type="ARBA" id="ARBA00023136"/>
    </source>
</evidence>
<evidence type="ECO:0000256" key="15">
    <source>
        <dbReference type="SAM" id="MobiDB-lite"/>
    </source>
</evidence>
<evidence type="ECO:0000256" key="4">
    <source>
        <dbReference type="ARBA" id="ARBA00022692"/>
    </source>
</evidence>
<evidence type="ECO:0000259" key="20">
    <source>
        <dbReference type="PROSITE" id="PS50261"/>
    </source>
</evidence>
<keyword evidence="5 17" id="KW-0732">Signal</keyword>
<evidence type="ECO:0000256" key="7">
    <source>
        <dbReference type="ARBA" id="ARBA00022737"/>
    </source>
</evidence>
<feature type="region of interest" description="Disordered" evidence="15">
    <location>
        <begin position="1070"/>
        <end position="1107"/>
    </location>
</feature>
<dbReference type="FunFam" id="1.20.1070.10:FF:000200">
    <property type="entry name" value="Adhesion G protein-coupled receptor L3"/>
    <property type="match status" value="1"/>
</dbReference>
<dbReference type="GO" id="GO:0005886">
    <property type="term" value="C:plasma membrane"/>
    <property type="evidence" value="ECO:0007669"/>
    <property type="project" value="UniProtKB-SubCell"/>
</dbReference>
<keyword evidence="14" id="KW-0807">Transducer</keyword>
<feature type="compositionally biased region" description="Polar residues" evidence="15">
    <location>
        <begin position="966"/>
        <end position="983"/>
    </location>
</feature>
<dbReference type="Gene3D" id="1.20.1070.10">
    <property type="entry name" value="Rhodopsin 7-helix transmembrane proteins"/>
    <property type="match status" value="1"/>
</dbReference>
<dbReference type="GO" id="GO:0004930">
    <property type="term" value="F:G protein-coupled receptor activity"/>
    <property type="evidence" value="ECO:0007669"/>
    <property type="project" value="UniProtKB-KW"/>
</dbReference>
<dbReference type="Pfam" id="PF02140">
    <property type="entry name" value="SUEL_Lectin"/>
    <property type="match status" value="1"/>
</dbReference>
<evidence type="ECO:0000256" key="13">
    <source>
        <dbReference type="ARBA" id="ARBA00023180"/>
    </source>
</evidence>
<dbReference type="PROSITE" id="PS50228">
    <property type="entry name" value="SUEL_LECTIN"/>
    <property type="match status" value="1"/>
</dbReference>
<dbReference type="PRINTS" id="PR00249">
    <property type="entry name" value="GPCRSECRETIN"/>
</dbReference>
<keyword evidence="3" id="KW-1003">Cell membrane</keyword>
<feature type="domain" description="SUEL-type lectin" evidence="19">
    <location>
        <begin position="38"/>
        <end position="127"/>
    </location>
</feature>
<feature type="domain" description="GAIN-B" evidence="18">
    <location>
        <begin position="473"/>
        <end position="633"/>
    </location>
</feature>
<keyword evidence="4 16" id="KW-0812">Transmembrane</keyword>
<feature type="compositionally biased region" description="Low complexity" evidence="15">
    <location>
        <begin position="926"/>
        <end position="940"/>
    </location>
</feature>
<evidence type="ECO:0000256" key="6">
    <source>
        <dbReference type="ARBA" id="ARBA00022734"/>
    </source>
</evidence>
<dbReference type="InterPro" id="IPR048072">
    <property type="entry name" value="7tmB2_latrophilin-like"/>
</dbReference>
<evidence type="ECO:0008006" key="23">
    <source>
        <dbReference type="Google" id="ProtNLM"/>
    </source>
</evidence>
<keyword evidence="22" id="KW-1185">Reference proteome</keyword>
<dbReference type="Gene3D" id="4.10.1240.10">
    <property type="entry name" value="GPCR, family 2, extracellular hormone receptor domain"/>
    <property type="match status" value="1"/>
</dbReference>
<feature type="transmembrane region" description="Helical" evidence="16">
    <location>
        <begin position="878"/>
        <end position="900"/>
    </location>
</feature>
<feature type="region of interest" description="Disordered" evidence="15">
    <location>
        <begin position="1013"/>
        <end position="1034"/>
    </location>
</feature>
<feature type="domain" description="G-protein coupled receptors family 2 profile 2" evidence="20">
    <location>
        <begin position="642"/>
        <end position="902"/>
    </location>
</feature>
<dbReference type="GO" id="GO:0030246">
    <property type="term" value="F:carbohydrate binding"/>
    <property type="evidence" value="ECO:0007669"/>
    <property type="project" value="UniProtKB-KW"/>
</dbReference>
<keyword evidence="10 16" id="KW-0472">Membrane</keyword>
<dbReference type="Pfam" id="PF16489">
    <property type="entry name" value="GAIN"/>
    <property type="match status" value="1"/>
</dbReference>
<feature type="compositionally biased region" description="Polar residues" evidence="15">
    <location>
        <begin position="144"/>
        <end position="153"/>
    </location>
</feature>
<evidence type="ECO:0000256" key="17">
    <source>
        <dbReference type="SAM" id="SignalP"/>
    </source>
</evidence>
<sequence>MAWHGKFRPGLLLLLFSFVVISEATAKALEIRYETAYACEGKILKIECKEGELIKLIRANYGRFSITICNDHGNTDWSVNCMSPKSLRVLHSRCTHNQNCSIPASTSMFGDPCAGTHKYLEAHYQCLPATTTTTTSRPSPPWLITSQPPMWTTSKPPSSRPTHPSPPPKPSVMSPPPASGPTTSKTKSTTVTRHFSVTHSSKPPVQPIEIIDSEVDDKLYHIPEEITTLPFTTVMPDGEHEHNKVTYDVTYTSVPSMIPSWGKDGDTIPYHCSPQTVRSIYWNWTKVNTTSIQPCPGGTTGFAKWHCQALPNSKEPQWFPPNPDLSECRSVWLTSLEQRIIVGRDPLLSITNDLAQVTSSKTLFGGDMMFTTKIIQKLTEKMSKDIETFQDVVQREQFVTELLSDVAQTGSNLLDASQHSSWKDLSYREQMNVATSLLIELEDNAFLLAETVNSKKTVDRMFKNILLSVRVLDVRSLSQEKFPEDDVMKIWQVSNDTIELPRGALLENSDGSLVRLVFVAFDRLEEILQWQPEGIDTPNPSNNVSKVLNSKVISASLGKGRHIQLKEPVKLTMKHLKTENVSNPTCVFWDYTTNAWSEEGCYVDFLLSNSTHTICFCEHLTNFAILMDVHAVYLPMSHEIALQVITYVGCIISIICLVLAIITFQLFRGLKSDRTTIHCNLCICLLVAEVIFLFGISQTENRIICGVIAGFLQYFFLCAFFWMFFEGFQLYVMLIEVFEAEKSRMRWYYLIAYGLPFIIIFISALIYPQGYGTYRHCWLQTDNYFIFSFVVPVAVIISLNVIFLIMAIIMMCKHSSNTVSMKNKEHSRLASTSGKEENALHTKFQANLAWLKGAFILVFLLGLTWTFGFLYLNKESVAMAYVFAILNSLQGFFIFLFHCIQNEKVRKEYRKVIRKHSWLPQCLRCSSPGGSSGSTSGSSGMAKERRTSLYGGSNGNPSGGTNSHSTDNSVLTPHGTSLQRDWNSRSCNNVNRVCKTPTAVATSTSANMAATLSRPIRTTPTNLIPDPGQESNNTSTLPYIRNFYKMSNNHNIPKSLSTWGPLHKPLHSKNISFKSCSRDSGHGGSEQEDSPRSHMVLSQDPGQGSLHHALNTKDIRHHQILQERPKDLANFDICLEPNIYPKHLILPQNYHGNSRKRPSGAIHHTYTEIYDGQSPRGMIEDDPVYEEIDRNEIQVSDMSDEDGKRQSDMSRQSSRSYGDHRPLIPYSPGNDRSFTEVMKHYAKDLNYCPNNMAIGMDTYRRRNMNMAYRAGMQGDASVRSLAAVLDGETVVCHLEPPEIQDPNDSFVSRTLVLPPYSES</sequence>
<dbReference type="InterPro" id="IPR017983">
    <property type="entry name" value="GPCR_2_secretin-like_CS"/>
</dbReference>
<comment type="subcellular location">
    <subcellularLocation>
        <location evidence="1">Cell membrane</location>
        <topology evidence="1">Multi-pass membrane protein</topology>
    </subcellularLocation>
</comment>
<dbReference type="InterPro" id="IPR017981">
    <property type="entry name" value="GPCR_2-like_7TM"/>
</dbReference>
<evidence type="ECO:0000313" key="22">
    <source>
        <dbReference type="Proteomes" id="UP001153636"/>
    </source>
</evidence>